<keyword evidence="1" id="KW-1133">Transmembrane helix</keyword>
<dbReference type="EMBL" id="OB796039">
    <property type="protein sequence ID" value="CAD7432980.1"/>
    <property type="molecule type" value="Genomic_DNA"/>
</dbReference>
<feature type="transmembrane region" description="Helical" evidence="1">
    <location>
        <begin position="88"/>
        <end position="107"/>
    </location>
</feature>
<protein>
    <submittedName>
        <fullName evidence="2">Uncharacterized protein</fullName>
    </submittedName>
</protein>
<keyword evidence="1" id="KW-0812">Transmembrane</keyword>
<evidence type="ECO:0000313" key="2">
    <source>
        <dbReference type="EMBL" id="CAD7432980.1"/>
    </source>
</evidence>
<accession>A0A7R9HSC0</accession>
<name>A0A7R9HSC0_9NEOP</name>
<proteinExistence type="predicted"/>
<gene>
    <name evidence="2" type="ORF">TMSB3V08_LOCUS9671</name>
</gene>
<organism evidence="2">
    <name type="scientific">Timema monikensis</name>
    <dbReference type="NCBI Taxonomy" id="170555"/>
    <lineage>
        <taxon>Eukaryota</taxon>
        <taxon>Metazoa</taxon>
        <taxon>Ecdysozoa</taxon>
        <taxon>Arthropoda</taxon>
        <taxon>Hexapoda</taxon>
        <taxon>Insecta</taxon>
        <taxon>Pterygota</taxon>
        <taxon>Neoptera</taxon>
        <taxon>Polyneoptera</taxon>
        <taxon>Phasmatodea</taxon>
        <taxon>Timematodea</taxon>
        <taxon>Timematoidea</taxon>
        <taxon>Timematidae</taxon>
        <taxon>Timema</taxon>
    </lineage>
</organism>
<dbReference type="AlphaFoldDB" id="A0A7R9HSC0"/>
<reference evidence="2" key="1">
    <citation type="submission" date="2020-11" db="EMBL/GenBank/DDBJ databases">
        <authorList>
            <person name="Tran Van P."/>
        </authorList>
    </citation>
    <scope>NUCLEOTIDE SEQUENCE</scope>
</reference>
<keyword evidence="1" id="KW-0472">Membrane</keyword>
<sequence>MQVLNDPSQFLEAALSLDFFLCHNMRQKKLYHSPSQPQLTRSDMSTKPESSRLAAGCVGRAPLPFEQVNVDERKLCARWRLMACQVNVVHTLLLGLIGISLLCFSFYSVPLRLYIKEEAVAKKWRADAKGSAGTGQGCQSPVKPGDLGKQEIFLCFEKALENTGKIARSHTFFIYLNKTSLQDVPEALNYSSSRDGHSVLLNIVNNDTSLNLTEHHNSLKGVPTKALLSYIKGMLENDEPTKLSNLISSLSGELGLKLGIRVLAEPYLSPIKGSLFSAPLNSTYVVFAGAKLNFTFLHKVSNPARTALLLVSSFNLDLASTINILKFISYYTALVAGRFFLGAKLHPMFQVPESVTPRNNEKVLDRYL</sequence>
<evidence type="ECO:0000256" key="1">
    <source>
        <dbReference type="SAM" id="Phobius"/>
    </source>
</evidence>